<name>A0A060T8Y3_BLAAD</name>
<feature type="region of interest" description="Disordered" evidence="1">
    <location>
        <begin position="52"/>
        <end position="73"/>
    </location>
</feature>
<gene>
    <name evidence="2" type="ORF">GNLVRS02_ARAD1D14696g</name>
</gene>
<dbReference type="EMBL" id="HG937694">
    <property type="protein sequence ID" value="CDP37580.1"/>
    <property type="molecule type" value="Genomic_DNA"/>
</dbReference>
<organism evidence="2">
    <name type="scientific">Blastobotrys adeninivorans</name>
    <name type="common">Yeast</name>
    <name type="synonym">Arxula adeninivorans</name>
    <dbReference type="NCBI Taxonomy" id="409370"/>
    <lineage>
        <taxon>Eukaryota</taxon>
        <taxon>Fungi</taxon>
        <taxon>Dikarya</taxon>
        <taxon>Ascomycota</taxon>
        <taxon>Saccharomycotina</taxon>
        <taxon>Dipodascomycetes</taxon>
        <taxon>Dipodascales</taxon>
        <taxon>Trichomonascaceae</taxon>
        <taxon>Blastobotrys</taxon>
    </lineage>
</organism>
<accession>A0A060T8Y3</accession>
<reference evidence="2" key="1">
    <citation type="submission" date="2014-02" db="EMBL/GenBank/DDBJ databases">
        <authorList>
            <person name="Genoscope - CEA"/>
        </authorList>
    </citation>
    <scope>NUCLEOTIDE SEQUENCE</scope>
    <source>
        <strain evidence="2">LS3</strain>
    </source>
</reference>
<sequence>MMTTQGPHKLVPESQGIPNCVQQQLRHHFIPGCGYMLLSTWYKTVAVEQLKQSGNSGNSMGPHHSQHPLPALQQHPLQTSRVRELRIRGLRGISVALIYTPKTLLDAINVCTPLRPRWTFALIPPFPKNLAF</sequence>
<reference evidence="2" key="2">
    <citation type="submission" date="2014-06" db="EMBL/GenBank/DDBJ databases">
        <title>The complete genome of Blastobotrys (Arxula) adeninivorans LS3 - a yeast of biotechnological interest.</title>
        <authorList>
            <person name="Kunze G."/>
            <person name="Gaillardin C."/>
            <person name="Czernicka M."/>
            <person name="Durrens P."/>
            <person name="Martin T."/>
            <person name="Boer E."/>
            <person name="Gabaldon T."/>
            <person name="Cruz J."/>
            <person name="Talla E."/>
            <person name="Marck C."/>
            <person name="Goffeau A."/>
            <person name="Barbe V."/>
            <person name="Baret P."/>
            <person name="Baronian K."/>
            <person name="Beier S."/>
            <person name="Bleykasten C."/>
            <person name="Bode R."/>
            <person name="Casaregola S."/>
            <person name="Despons L."/>
            <person name="Fairhead C."/>
            <person name="Giersberg M."/>
            <person name="Gierski P."/>
            <person name="Hahnel U."/>
            <person name="Hartmann A."/>
            <person name="Jankowska D."/>
            <person name="Jubin C."/>
            <person name="Jung P."/>
            <person name="Lafontaine I."/>
            <person name="Leh-Louis V."/>
            <person name="Lemaire M."/>
            <person name="Marcet-Houben M."/>
            <person name="Mascher M."/>
            <person name="Morel G."/>
            <person name="Richard G.-F."/>
            <person name="Riechen J."/>
            <person name="Sacerdot C."/>
            <person name="Sarkar A."/>
            <person name="Savel G."/>
            <person name="Schacherer J."/>
            <person name="Sherman D."/>
            <person name="Straub M.-L."/>
            <person name="Stein N."/>
            <person name="Thierry A."/>
            <person name="Trautwein-Schult A."/>
            <person name="Westhof E."/>
            <person name="Worch S."/>
            <person name="Dujon B."/>
            <person name="Souciet J.-L."/>
            <person name="Wincker P."/>
            <person name="Scholz U."/>
            <person name="Neuveglise N."/>
        </authorList>
    </citation>
    <scope>NUCLEOTIDE SEQUENCE</scope>
    <source>
        <strain evidence="2">LS3</strain>
    </source>
</reference>
<evidence type="ECO:0000256" key="1">
    <source>
        <dbReference type="SAM" id="MobiDB-lite"/>
    </source>
</evidence>
<dbReference type="AlphaFoldDB" id="A0A060T8Y3"/>
<proteinExistence type="predicted"/>
<evidence type="ECO:0000313" key="2">
    <source>
        <dbReference type="EMBL" id="CDP37580.1"/>
    </source>
</evidence>
<protein>
    <submittedName>
        <fullName evidence="2">ARAD1D14696p</fullName>
    </submittedName>
</protein>